<evidence type="ECO:0000313" key="2">
    <source>
        <dbReference type="EMBL" id="MBK1610549.1"/>
    </source>
</evidence>
<feature type="coiled-coil region" evidence="1">
    <location>
        <begin position="276"/>
        <end position="310"/>
    </location>
</feature>
<sequence>MNAYIKGIAVFNKYGEKRFVELKRGLNIITGQSKSGKSALLEIIDYCLGNAKYIIPKGEITKFSYLYVILIKIGNFHLALGRESFKGNGRNKMYVYRTSKEVSIKQLKLRHFHEKGLVSLKDAKDEISLAFGLNLSDMTIDSEGKKEGKPSIRSMTSYLFQHQNLIANKFALFYRFDEYKKRESVIKQFPVFAGWVEQRYYSLLYRLDVLEKDKRRLKREKKNYNDAIEHLKRRLHTSFQEYYALIGKSFNGEHSIEYLLEHKKLLPTSDIDSYTSNEIENEYHKLKKVIEDKRNQRHEIDIKIKSLQQSQDYGDDYYKGLQGLENKAQYSNPICTSYKCPICNQDVDEINSKAQAVIESGKWLQHEINNVKGQNSQFEEEENLLLKQKDELVKEIQFLYGNLREIENMNEELKNKKNINEKIAYAKAKIDIECQLVQHQREGIDLNGEETLEDEIRSLSEQIEGYNLDKYFSSAENKLSEYMNRIIKGLDFEEEFKPANLYFDLESFELYHYDKMARDKVFLSEMGSGANWLSCHISLFLSLLHFFCKEENSKIPSFLFFDQPSQVYFPDKVYVDKNDSKGTDIEVVETMYVTILKELELINKEAGFMPQIIITDHVDNLNLGNYNFEDYVAARWRNEKFI</sequence>
<accession>A0ABD4LIH8</accession>
<organism evidence="2 3">
    <name type="scientific">Bacillus cereus</name>
    <dbReference type="NCBI Taxonomy" id="1396"/>
    <lineage>
        <taxon>Bacteria</taxon>
        <taxon>Bacillati</taxon>
        <taxon>Bacillota</taxon>
        <taxon>Bacilli</taxon>
        <taxon>Bacillales</taxon>
        <taxon>Bacillaceae</taxon>
        <taxon>Bacillus</taxon>
        <taxon>Bacillus cereus group</taxon>
    </lineage>
</organism>
<dbReference type="RefSeq" id="WP_078383593.1">
    <property type="nucleotide sequence ID" value="NZ_AP022934.1"/>
</dbReference>
<comment type="caution">
    <text evidence="2">The sequence shown here is derived from an EMBL/GenBank/DDBJ whole genome shotgun (WGS) entry which is preliminary data.</text>
</comment>
<dbReference type="Pfam" id="PF12532">
    <property type="entry name" value="DUF3732"/>
    <property type="match status" value="1"/>
</dbReference>
<evidence type="ECO:0000313" key="3">
    <source>
        <dbReference type="Proteomes" id="UP000613452"/>
    </source>
</evidence>
<dbReference type="EMBL" id="JAEFBZ010000001">
    <property type="protein sequence ID" value="MBK1610549.1"/>
    <property type="molecule type" value="Genomic_DNA"/>
</dbReference>
<dbReference type="AlphaFoldDB" id="A0ABD4LIH8"/>
<dbReference type="Proteomes" id="UP000613452">
    <property type="component" value="Unassembled WGS sequence"/>
</dbReference>
<dbReference type="Gene3D" id="3.40.50.300">
    <property type="entry name" value="P-loop containing nucleotide triphosphate hydrolases"/>
    <property type="match status" value="1"/>
</dbReference>
<evidence type="ECO:0000256" key="1">
    <source>
        <dbReference type="SAM" id="Coils"/>
    </source>
</evidence>
<dbReference type="InterPro" id="IPR027417">
    <property type="entry name" value="P-loop_NTPase"/>
</dbReference>
<dbReference type="InterPro" id="IPR022205">
    <property type="entry name" value="DUF3732"/>
</dbReference>
<feature type="coiled-coil region" evidence="1">
    <location>
        <begin position="375"/>
        <end position="423"/>
    </location>
</feature>
<name>A0ABD4LIH8_BACCE</name>
<reference evidence="2 3" key="1">
    <citation type="submission" date="2020-12" db="EMBL/GenBank/DDBJ databases">
        <title>Genome assembly for a thermostable protease producing Bacillus cereus MAKP1 strain isolated from chicken gut.</title>
        <authorList>
            <person name="Malaviya A."/>
        </authorList>
    </citation>
    <scope>NUCLEOTIDE SEQUENCE [LARGE SCALE GENOMIC DNA]</scope>
    <source>
        <strain evidence="2 3">MAKP1</strain>
    </source>
</reference>
<protein>
    <submittedName>
        <fullName evidence="2">DUF3732 domain-containing protein</fullName>
    </submittedName>
</protein>
<gene>
    <name evidence="2" type="ORF">JCR31_21860</name>
</gene>
<feature type="coiled-coil region" evidence="1">
    <location>
        <begin position="207"/>
        <end position="234"/>
    </location>
</feature>
<keyword evidence="1" id="KW-0175">Coiled coil</keyword>
<proteinExistence type="predicted"/>